<feature type="region of interest" description="Disordered" evidence="1">
    <location>
        <begin position="213"/>
        <end position="273"/>
    </location>
</feature>
<feature type="region of interest" description="Disordered" evidence="1">
    <location>
        <begin position="404"/>
        <end position="431"/>
    </location>
</feature>
<evidence type="ECO:0000256" key="1">
    <source>
        <dbReference type="SAM" id="MobiDB-lite"/>
    </source>
</evidence>
<evidence type="ECO:0000313" key="4">
    <source>
        <dbReference type="EMBL" id="VEP17458.1"/>
    </source>
</evidence>
<evidence type="ECO:0000256" key="3">
    <source>
        <dbReference type="SAM" id="SignalP"/>
    </source>
</evidence>
<reference evidence="4 5" key="1">
    <citation type="submission" date="2019-01" db="EMBL/GenBank/DDBJ databases">
        <authorList>
            <person name="Brito A."/>
        </authorList>
    </citation>
    <scope>NUCLEOTIDE SEQUENCE [LARGE SCALE GENOMIC DNA]</scope>
    <source>
        <strain evidence="4">1</strain>
    </source>
</reference>
<keyword evidence="2" id="KW-0472">Membrane</keyword>
<feature type="compositionally biased region" description="Polar residues" evidence="1">
    <location>
        <begin position="322"/>
        <end position="331"/>
    </location>
</feature>
<protein>
    <submittedName>
        <fullName evidence="4">Uncharacterized protein</fullName>
    </submittedName>
</protein>
<feature type="compositionally biased region" description="Polar residues" evidence="1">
    <location>
        <begin position="247"/>
        <end position="268"/>
    </location>
</feature>
<proteinExistence type="predicted"/>
<name>A0A563W192_9CYAN</name>
<dbReference type="AlphaFoldDB" id="A0A563W192"/>
<feature type="region of interest" description="Disordered" evidence="1">
    <location>
        <begin position="296"/>
        <end position="331"/>
    </location>
</feature>
<keyword evidence="5" id="KW-1185">Reference proteome</keyword>
<evidence type="ECO:0000313" key="5">
    <source>
        <dbReference type="Proteomes" id="UP000320055"/>
    </source>
</evidence>
<feature type="transmembrane region" description="Helical" evidence="2">
    <location>
        <begin position="114"/>
        <end position="132"/>
    </location>
</feature>
<feature type="compositionally biased region" description="Polar residues" evidence="1">
    <location>
        <begin position="217"/>
        <end position="228"/>
    </location>
</feature>
<accession>A0A563W192</accession>
<feature type="chain" id="PRO_5021713008" evidence="3">
    <location>
        <begin position="23"/>
        <end position="463"/>
    </location>
</feature>
<sequence length="463" mass="51508">MLNKKKTFPLTLALLLSLGVYIEPTRAVNHQDLIVAQAPENETTLSLPDSVTEDSVMPKSDRQKRKQMDRNLEQKFAEKYSGAIAEVTSTNSDAEAITNTTEAAPTSQNGSRNLLLLLLPLGLLIPLLAFLIKKGLSSKTETSDYTRSEKELVGLGIGNSSSASDRDSNGMATGTDKKAMANRRRRQSNTSKTFKFDDTVNRSNPVRYMSAELDNSDVPNTDDATQGVSKKFNKIDPKLSLPKTPNVDGTTNRPNQVSDMNARPSTPNLPKINDGIKEIRKKAGNNFNEQNTYILDPTQDQAEPTTEEVPNLDGLTEKKSQTKGNNFNEQNTYILDPTQDQAEPTTTEMPNLDGLVEKKSQTKGNSFNEQHTYILDPTQDQAEPTTTEMPNLDDLVEKKSQTKGNSFNEQHTYILDPTQDQAEPTTENMPNLDDLLEKIPETKRNHFNEQPTYILDPTQDKAE</sequence>
<feature type="region of interest" description="Disordered" evidence="1">
    <location>
        <begin position="443"/>
        <end position="463"/>
    </location>
</feature>
<dbReference type="RefSeq" id="WP_144867091.1">
    <property type="nucleotide sequence ID" value="NZ_LR213820.1"/>
</dbReference>
<keyword evidence="3" id="KW-0732">Signal</keyword>
<evidence type="ECO:0000256" key="2">
    <source>
        <dbReference type="SAM" id="Phobius"/>
    </source>
</evidence>
<keyword evidence="2" id="KW-1133">Transmembrane helix</keyword>
<feature type="signal peptide" evidence="3">
    <location>
        <begin position="1"/>
        <end position="22"/>
    </location>
</feature>
<feature type="compositionally biased region" description="Polar residues" evidence="1">
    <location>
        <begin position="418"/>
        <end position="429"/>
    </location>
</feature>
<feature type="region of interest" description="Disordered" evidence="1">
    <location>
        <begin position="45"/>
        <end position="67"/>
    </location>
</feature>
<gene>
    <name evidence="4" type="ORF">H1P_610009</name>
</gene>
<feature type="region of interest" description="Disordered" evidence="1">
    <location>
        <begin position="156"/>
        <end position="201"/>
    </location>
</feature>
<dbReference type="EMBL" id="CAACVJ010000568">
    <property type="protein sequence ID" value="VEP17458.1"/>
    <property type="molecule type" value="Genomic_DNA"/>
</dbReference>
<keyword evidence="2" id="KW-0812">Transmembrane</keyword>
<dbReference type="Proteomes" id="UP000320055">
    <property type="component" value="Unassembled WGS sequence"/>
</dbReference>
<organism evidence="4 5">
    <name type="scientific">Hyella patelloides LEGE 07179</name>
    <dbReference type="NCBI Taxonomy" id="945734"/>
    <lineage>
        <taxon>Bacteria</taxon>
        <taxon>Bacillati</taxon>
        <taxon>Cyanobacteriota</taxon>
        <taxon>Cyanophyceae</taxon>
        <taxon>Pleurocapsales</taxon>
        <taxon>Hyellaceae</taxon>
        <taxon>Hyella</taxon>
    </lineage>
</organism>